<evidence type="ECO:0000256" key="4">
    <source>
        <dbReference type="ARBA" id="ARBA00010662"/>
    </source>
</evidence>
<feature type="domain" description="Glucosamine/galactosamine-6-phosphate isomerase" evidence="8">
    <location>
        <begin position="10"/>
        <end position="204"/>
    </location>
</feature>
<keyword evidence="10" id="KW-1185">Reference proteome</keyword>
<dbReference type="UniPathway" id="UPA00115">
    <property type="reaction ID" value="UER00409"/>
</dbReference>
<gene>
    <name evidence="7" type="primary">pgl</name>
    <name evidence="9" type="ORF">SAMN02745174_01680</name>
</gene>
<sequence>MKIKNFKNVNAMFSQCVNVIRETLNKNTIISIGFSGGKTPIKLFKMLALAPFHWERIHIFLVDERNVPLNHMDSNYYNLKINLLDKIHIPKKNIHHIYYFENPKDSQTLYEKNLKEFFKKNISFDIIFLGMGSDGHTASLFSKEDLNKKEVVVTTSSPNHSHNRISLGIDTINNSKRNILLLTRDKIPTFENINSSNKPITYVKHLEVFIEL</sequence>
<evidence type="ECO:0000256" key="5">
    <source>
        <dbReference type="ARBA" id="ARBA00013198"/>
    </source>
</evidence>
<evidence type="ECO:0000256" key="6">
    <source>
        <dbReference type="ARBA" id="ARBA00020337"/>
    </source>
</evidence>
<dbReference type="InterPro" id="IPR039104">
    <property type="entry name" value="6PGL"/>
</dbReference>
<dbReference type="InterPro" id="IPR037171">
    <property type="entry name" value="NagB/RpiA_transferase-like"/>
</dbReference>
<organism evidence="9 10">
    <name type="scientific">Cetobacterium ceti</name>
    <dbReference type="NCBI Taxonomy" id="180163"/>
    <lineage>
        <taxon>Bacteria</taxon>
        <taxon>Fusobacteriati</taxon>
        <taxon>Fusobacteriota</taxon>
        <taxon>Fusobacteriia</taxon>
        <taxon>Fusobacteriales</taxon>
        <taxon>Fusobacteriaceae</taxon>
        <taxon>Cetobacterium</taxon>
    </lineage>
</organism>
<name>A0A1T4NX91_9FUSO</name>
<dbReference type="PANTHER" id="PTHR11054:SF0">
    <property type="entry name" value="6-PHOSPHOGLUCONOLACTONASE"/>
    <property type="match status" value="1"/>
</dbReference>
<comment type="similarity">
    <text evidence="4 7">Belongs to the glucosamine/galactosamine-6-phosphate isomerase family. 6-phosphogluconolactonase subfamily.</text>
</comment>
<dbReference type="EMBL" id="FUWX01000012">
    <property type="protein sequence ID" value="SJZ83418.1"/>
    <property type="molecule type" value="Genomic_DNA"/>
</dbReference>
<dbReference type="InterPro" id="IPR006148">
    <property type="entry name" value="Glc/Gal-6P_isomerase"/>
</dbReference>
<evidence type="ECO:0000256" key="2">
    <source>
        <dbReference type="ARBA" id="ARBA00002681"/>
    </source>
</evidence>
<evidence type="ECO:0000256" key="1">
    <source>
        <dbReference type="ARBA" id="ARBA00000832"/>
    </source>
</evidence>
<dbReference type="NCBIfam" id="TIGR01198">
    <property type="entry name" value="pgl"/>
    <property type="match status" value="1"/>
</dbReference>
<dbReference type="InterPro" id="IPR005900">
    <property type="entry name" value="6-phosphogluconolactonase_DevB"/>
</dbReference>
<reference evidence="9 10" key="1">
    <citation type="submission" date="2017-02" db="EMBL/GenBank/DDBJ databases">
        <authorList>
            <person name="Peterson S.W."/>
        </authorList>
    </citation>
    <scope>NUCLEOTIDE SEQUENCE [LARGE SCALE GENOMIC DNA]</scope>
    <source>
        <strain evidence="9 10">ATCC 700028</strain>
    </source>
</reference>
<evidence type="ECO:0000256" key="7">
    <source>
        <dbReference type="RuleBase" id="RU365095"/>
    </source>
</evidence>
<dbReference type="Gene3D" id="3.40.50.1360">
    <property type="match status" value="1"/>
</dbReference>
<comment type="catalytic activity">
    <reaction evidence="1 7">
        <text>6-phospho-D-glucono-1,5-lactone + H2O = 6-phospho-D-gluconate + H(+)</text>
        <dbReference type="Rhea" id="RHEA:12556"/>
        <dbReference type="ChEBI" id="CHEBI:15377"/>
        <dbReference type="ChEBI" id="CHEBI:15378"/>
        <dbReference type="ChEBI" id="CHEBI:57955"/>
        <dbReference type="ChEBI" id="CHEBI:58759"/>
        <dbReference type="EC" id="3.1.1.31"/>
    </reaction>
</comment>
<evidence type="ECO:0000259" key="8">
    <source>
        <dbReference type="Pfam" id="PF01182"/>
    </source>
</evidence>
<evidence type="ECO:0000313" key="9">
    <source>
        <dbReference type="EMBL" id="SJZ83418.1"/>
    </source>
</evidence>
<dbReference type="PANTHER" id="PTHR11054">
    <property type="entry name" value="6-PHOSPHOGLUCONOLACTONASE"/>
    <property type="match status" value="1"/>
</dbReference>
<dbReference type="Pfam" id="PF01182">
    <property type="entry name" value="Glucosamine_iso"/>
    <property type="match status" value="1"/>
</dbReference>
<evidence type="ECO:0000256" key="3">
    <source>
        <dbReference type="ARBA" id="ARBA00004961"/>
    </source>
</evidence>
<comment type="pathway">
    <text evidence="3 7">Carbohydrate degradation; pentose phosphate pathway; D-ribulose 5-phosphate from D-glucose 6-phosphate (oxidative stage): step 2/3.</text>
</comment>
<dbReference type="GO" id="GO:0017057">
    <property type="term" value="F:6-phosphogluconolactonase activity"/>
    <property type="evidence" value="ECO:0007669"/>
    <property type="project" value="UniProtKB-UniRule"/>
</dbReference>
<dbReference type="EC" id="3.1.1.31" evidence="5 7"/>
<comment type="function">
    <text evidence="2 7">Hydrolysis of 6-phosphogluconolactone to 6-phosphogluconate.</text>
</comment>
<dbReference type="SUPFAM" id="SSF100950">
    <property type="entry name" value="NagB/RpiA/CoA transferase-like"/>
    <property type="match status" value="1"/>
</dbReference>
<keyword evidence="7" id="KW-0378">Hydrolase</keyword>
<dbReference type="STRING" id="180163.SAMN02745174_01680"/>
<dbReference type="AlphaFoldDB" id="A0A1T4NX91"/>
<protein>
    <recommendedName>
        <fullName evidence="6 7">6-phosphogluconolactonase</fullName>
        <shortName evidence="7">6PGL</shortName>
        <ecNumber evidence="5 7">3.1.1.31</ecNumber>
    </recommendedName>
</protein>
<dbReference type="RefSeq" id="WP_078694153.1">
    <property type="nucleotide sequence ID" value="NZ_FUWX01000012.1"/>
</dbReference>
<proteinExistence type="inferred from homology"/>
<dbReference type="CDD" id="cd01400">
    <property type="entry name" value="6PGL"/>
    <property type="match status" value="1"/>
</dbReference>
<evidence type="ECO:0000313" key="10">
    <source>
        <dbReference type="Proteomes" id="UP000191153"/>
    </source>
</evidence>
<dbReference type="GO" id="GO:0006098">
    <property type="term" value="P:pentose-phosphate shunt"/>
    <property type="evidence" value="ECO:0007669"/>
    <property type="project" value="UniProtKB-UniPathway"/>
</dbReference>
<accession>A0A1T4NX91</accession>
<dbReference type="GO" id="GO:0005975">
    <property type="term" value="P:carbohydrate metabolic process"/>
    <property type="evidence" value="ECO:0007669"/>
    <property type="project" value="UniProtKB-UniRule"/>
</dbReference>
<dbReference type="Proteomes" id="UP000191153">
    <property type="component" value="Unassembled WGS sequence"/>
</dbReference>
<dbReference type="OrthoDB" id="9810967at2"/>